<keyword evidence="3 4" id="KW-0539">Nucleus</keyword>
<dbReference type="GO" id="GO:0000118">
    <property type="term" value="C:histone deacetylase complex"/>
    <property type="evidence" value="ECO:0007669"/>
    <property type="project" value="TreeGrafter"/>
</dbReference>
<dbReference type="Pfam" id="PF02671">
    <property type="entry name" value="PAH"/>
    <property type="match status" value="1"/>
</dbReference>
<evidence type="ECO:0000313" key="6">
    <source>
        <dbReference type="EMBL" id="KAG2234380.1"/>
    </source>
</evidence>
<name>A0A8H7VV69_9FUNG</name>
<dbReference type="InterPro" id="IPR036600">
    <property type="entry name" value="PAH_sf"/>
</dbReference>
<keyword evidence="2" id="KW-0678">Repressor</keyword>
<reference evidence="6" key="1">
    <citation type="submission" date="2021-01" db="EMBL/GenBank/DDBJ databases">
        <title>Metabolic potential, ecology and presence of endohyphal bacteria is reflected in genomic diversity of Mucoromycotina.</title>
        <authorList>
            <person name="Muszewska A."/>
            <person name="Okrasinska A."/>
            <person name="Steczkiewicz K."/>
            <person name="Drgas O."/>
            <person name="Orlowska M."/>
            <person name="Perlinska-Lenart U."/>
            <person name="Aleksandrzak-Piekarczyk T."/>
            <person name="Szatraj K."/>
            <person name="Zielenkiewicz U."/>
            <person name="Pilsyk S."/>
            <person name="Malc E."/>
            <person name="Mieczkowski P."/>
            <person name="Kruszewska J.S."/>
            <person name="Biernat P."/>
            <person name="Pawlowska J."/>
        </authorList>
    </citation>
    <scope>NUCLEOTIDE SEQUENCE</scope>
    <source>
        <strain evidence="6">WA0000018081</strain>
    </source>
</reference>
<dbReference type="PROSITE" id="PS51477">
    <property type="entry name" value="PAH"/>
    <property type="match status" value="1"/>
</dbReference>
<dbReference type="Gene3D" id="1.20.1160.11">
    <property type="entry name" value="Paired amphipathic helix"/>
    <property type="match status" value="1"/>
</dbReference>
<dbReference type="Pfam" id="PF08719">
    <property type="entry name" value="NADAR"/>
    <property type="match status" value="1"/>
</dbReference>
<gene>
    <name evidence="6" type="ORF">INT48_003607</name>
</gene>
<dbReference type="SUPFAM" id="SSF143990">
    <property type="entry name" value="YbiA-like"/>
    <property type="match status" value="1"/>
</dbReference>
<dbReference type="Gene3D" id="1.10.357.40">
    <property type="entry name" value="YbiA-like"/>
    <property type="match status" value="1"/>
</dbReference>
<dbReference type="GO" id="GO:0000785">
    <property type="term" value="C:chromatin"/>
    <property type="evidence" value="ECO:0007669"/>
    <property type="project" value="TreeGrafter"/>
</dbReference>
<accession>A0A8H7VV69</accession>
<evidence type="ECO:0000256" key="3">
    <source>
        <dbReference type="ARBA" id="ARBA00023242"/>
    </source>
</evidence>
<dbReference type="InterPro" id="IPR012816">
    <property type="entry name" value="NADAR"/>
</dbReference>
<dbReference type="PANTHER" id="PTHR12346">
    <property type="entry name" value="SIN3B-RELATED"/>
    <property type="match status" value="1"/>
</dbReference>
<dbReference type="InterPro" id="IPR003822">
    <property type="entry name" value="PAH"/>
</dbReference>
<evidence type="ECO:0000256" key="2">
    <source>
        <dbReference type="ARBA" id="ARBA00022491"/>
    </source>
</evidence>
<dbReference type="InterPro" id="IPR037238">
    <property type="entry name" value="YbiA-like_sf"/>
</dbReference>
<organism evidence="6 7">
    <name type="scientific">Thamnidium elegans</name>
    <dbReference type="NCBI Taxonomy" id="101142"/>
    <lineage>
        <taxon>Eukaryota</taxon>
        <taxon>Fungi</taxon>
        <taxon>Fungi incertae sedis</taxon>
        <taxon>Mucoromycota</taxon>
        <taxon>Mucoromycotina</taxon>
        <taxon>Mucoromycetes</taxon>
        <taxon>Mucorales</taxon>
        <taxon>Mucorineae</taxon>
        <taxon>Mucoraceae</taxon>
        <taxon>Thamnidium</taxon>
    </lineage>
</organism>
<keyword evidence="7" id="KW-1185">Reference proteome</keyword>
<proteinExistence type="predicted"/>
<dbReference type="PANTHER" id="PTHR12346:SF0">
    <property type="entry name" value="SIN3A, ISOFORM G"/>
    <property type="match status" value="1"/>
</dbReference>
<dbReference type="CDD" id="cd15457">
    <property type="entry name" value="NADAR"/>
    <property type="match status" value="1"/>
</dbReference>
<evidence type="ECO:0000259" key="5">
    <source>
        <dbReference type="Pfam" id="PF08719"/>
    </source>
</evidence>
<dbReference type="InterPro" id="IPR039774">
    <property type="entry name" value="Sin3-like"/>
</dbReference>
<sequence length="403" mass="46213">MTNKSSSNNQFTNDFIIDDQDEVNSPEPVYASEGFGGINQDFRQDTTFILDIESDSKQPGTLTGEQCPMSDLVNNSYDYLSTQYPYWRRMLSDEYMRDTKLDHTTTTTHEKLKTAQLVMLHIDDHAWASIVHYLTACKFISQNEFYHALSLDSGNGTSRLTAAEVKQLARSKSDLLSKEQEKDWYENRKVEAWRRALLAKFAQNEDLQRALILTGWAKLVDKQGRVQHLLMWVRAVLRGDQKETTSDVIPKSVVKEDTNPKSVDEVLRVIEGLFGKDKQHVLSSIISAQQQQKKVVEPKVVEMKDAVGYLEQIKTDEPPQTYNKFLAIMTDFRSEKINTPQVLERVTLLFKGKPWLIRNFLMFLPPGHILDLSPENKLNSIYITSPTGKKIIINTDEGKVLFE</sequence>
<dbReference type="GO" id="GO:0003714">
    <property type="term" value="F:transcription corepressor activity"/>
    <property type="evidence" value="ECO:0007669"/>
    <property type="project" value="InterPro"/>
</dbReference>
<comment type="subcellular location">
    <subcellularLocation>
        <location evidence="1 4">Nucleus</location>
    </subcellularLocation>
</comment>
<dbReference type="Proteomes" id="UP000613177">
    <property type="component" value="Unassembled WGS sequence"/>
</dbReference>
<evidence type="ECO:0000256" key="4">
    <source>
        <dbReference type="PROSITE-ProRule" id="PRU00810"/>
    </source>
</evidence>
<feature type="domain" description="NADAR" evidence="5">
    <location>
        <begin position="116"/>
        <end position="222"/>
    </location>
</feature>
<comment type="caution">
    <text evidence="6">The sequence shown here is derived from an EMBL/GenBank/DDBJ whole genome shotgun (WGS) entry which is preliminary data.</text>
</comment>
<evidence type="ECO:0000313" key="7">
    <source>
        <dbReference type="Proteomes" id="UP000613177"/>
    </source>
</evidence>
<dbReference type="AlphaFoldDB" id="A0A8H7VV69"/>
<dbReference type="EMBL" id="JAEPRE010000054">
    <property type="protein sequence ID" value="KAG2234380.1"/>
    <property type="molecule type" value="Genomic_DNA"/>
</dbReference>
<evidence type="ECO:0000256" key="1">
    <source>
        <dbReference type="ARBA" id="ARBA00004123"/>
    </source>
</evidence>
<dbReference type="SUPFAM" id="SSF47762">
    <property type="entry name" value="PAH2 domain"/>
    <property type="match status" value="1"/>
</dbReference>
<dbReference type="GO" id="GO:0000122">
    <property type="term" value="P:negative regulation of transcription by RNA polymerase II"/>
    <property type="evidence" value="ECO:0007669"/>
    <property type="project" value="TreeGrafter"/>
</dbReference>
<protein>
    <recommendedName>
        <fullName evidence="5">NADAR domain-containing protein</fullName>
    </recommendedName>
</protein>